<dbReference type="Proteomes" id="UP000774935">
    <property type="component" value="Unassembled WGS sequence"/>
</dbReference>
<evidence type="ECO:0000313" key="2">
    <source>
        <dbReference type="Proteomes" id="UP000774935"/>
    </source>
</evidence>
<evidence type="ECO:0008006" key="3">
    <source>
        <dbReference type="Google" id="ProtNLM"/>
    </source>
</evidence>
<evidence type="ECO:0000313" key="1">
    <source>
        <dbReference type="EMBL" id="MBW3365584.1"/>
    </source>
</evidence>
<comment type="caution">
    <text evidence="1">The sequence shown here is derived from an EMBL/GenBank/DDBJ whole genome shotgun (WGS) entry which is preliminary data.</text>
</comment>
<keyword evidence="2" id="KW-1185">Reference proteome</keyword>
<dbReference type="InterPro" id="IPR015943">
    <property type="entry name" value="WD40/YVTN_repeat-like_dom_sf"/>
</dbReference>
<sequence length="286" mass="32429">MKLMIKIFIVFASVLAIAFYFLRDQDNATPASKAMKSETGKFETLAPLPSTIKESSGIETMPEKEHYITHNDANNQPYLYEINENGKLVKTYKFKLPNVDWEDLTRDDNGNLYIGDIGNNNSKRTELAIYKVPFSEMANPQAIRFTYEDYEGKPSKKDKNSFDSEAFFWYADNLYLISKDRNGSHEAKVYQLPDKPGNYTAKKIGSIKMTDRVTSACISPDARMVVLLSEGKIHLYRNVNNPESFFEGEPEEIPLSGAGQTEAVTFKDNNTLILTSEGGNLFRYTL</sequence>
<reference evidence="1 2" key="1">
    <citation type="submission" date="2021-07" db="EMBL/GenBank/DDBJ databases">
        <authorList>
            <person name="Kim M.K."/>
        </authorList>
    </citation>
    <scope>NUCLEOTIDE SEQUENCE [LARGE SCALE GENOMIC DNA]</scope>
    <source>
        <strain evidence="1 2">HLY7-15</strain>
    </source>
</reference>
<proteinExistence type="predicted"/>
<name>A0ABS6XCA9_9BACT</name>
<gene>
    <name evidence="1" type="ORF">KYK27_11035</name>
</gene>
<dbReference type="Gene3D" id="2.130.10.10">
    <property type="entry name" value="YVTN repeat-like/Quinoprotein amine dehydrogenase"/>
    <property type="match status" value="1"/>
</dbReference>
<protein>
    <recommendedName>
        <fullName evidence="3">SdiA-regulated family protein</fullName>
    </recommendedName>
</protein>
<accession>A0ABS6XCA9</accession>
<dbReference type="SUPFAM" id="SSF75011">
    <property type="entry name" value="3-carboxy-cis,cis-mucoante lactonizing enzyme"/>
    <property type="match status" value="1"/>
</dbReference>
<organism evidence="1 2">
    <name type="scientific">Pontibacter populi</name>
    <dbReference type="NCBI Taxonomy" id="890055"/>
    <lineage>
        <taxon>Bacteria</taxon>
        <taxon>Pseudomonadati</taxon>
        <taxon>Bacteroidota</taxon>
        <taxon>Cytophagia</taxon>
        <taxon>Cytophagales</taxon>
        <taxon>Hymenobacteraceae</taxon>
        <taxon>Pontibacter</taxon>
    </lineage>
</organism>
<dbReference type="EMBL" id="JAHWXQ010000002">
    <property type="protein sequence ID" value="MBW3365584.1"/>
    <property type="molecule type" value="Genomic_DNA"/>
</dbReference>